<reference evidence="2 3" key="1">
    <citation type="submission" date="2023-08" db="EMBL/GenBank/DDBJ databases">
        <authorList>
            <person name="Girao M."/>
            <person name="Carvalho M.F."/>
        </authorList>
    </citation>
    <scope>NUCLEOTIDE SEQUENCE [LARGE SCALE GENOMIC DNA]</scope>
    <source>
        <strain evidence="2 3">CT-R113</strain>
    </source>
</reference>
<gene>
    <name evidence="2" type="ORF">Q8791_10045</name>
</gene>
<evidence type="ECO:0008006" key="4">
    <source>
        <dbReference type="Google" id="ProtNLM"/>
    </source>
</evidence>
<evidence type="ECO:0000256" key="1">
    <source>
        <dbReference type="SAM" id="MobiDB-lite"/>
    </source>
</evidence>
<evidence type="ECO:0000313" key="3">
    <source>
        <dbReference type="Proteomes" id="UP001356095"/>
    </source>
</evidence>
<organism evidence="2 3">
    <name type="scientific">Nocardiopsis codii</name>
    <dbReference type="NCBI Taxonomy" id="3065942"/>
    <lineage>
        <taxon>Bacteria</taxon>
        <taxon>Bacillati</taxon>
        <taxon>Actinomycetota</taxon>
        <taxon>Actinomycetes</taxon>
        <taxon>Streptosporangiales</taxon>
        <taxon>Nocardiopsidaceae</taxon>
        <taxon>Nocardiopsis</taxon>
    </lineage>
</organism>
<dbReference type="RefSeq" id="WP_330091360.1">
    <property type="nucleotide sequence ID" value="NZ_JAUZMY010000008.1"/>
</dbReference>
<accession>A0ABU7K5P2</accession>
<name>A0ABU7K5P2_9ACTN</name>
<dbReference type="EMBL" id="JAUZMY010000008">
    <property type="protein sequence ID" value="MEE2037561.1"/>
    <property type="molecule type" value="Genomic_DNA"/>
</dbReference>
<sequence length="187" mass="19238">MKWERADPGWSCGASTRSGPADGVEPVDPRTGAERARASMALPNVTVGSSPAAEIVVGFPLWLWVDHSDWEPVSATAAVSAGSVTVTATPDGARWTMGDATALDCSGPGTVFDPAHHDADASSPDCGHTYTRASRGQPEGRFPVTVTVSWSVAWTTTVGGGGTLDPLTTSASSSVRVDEVRALVTDG</sequence>
<feature type="region of interest" description="Disordered" evidence="1">
    <location>
        <begin position="1"/>
        <end position="30"/>
    </location>
</feature>
<protein>
    <recommendedName>
        <fullName evidence="4">ATP/GTP-binding protein</fullName>
    </recommendedName>
</protein>
<proteinExistence type="predicted"/>
<dbReference type="Proteomes" id="UP001356095">
    <property type="component" value="Unassembled WGS sequence"/>
</dbReference>
<comment type="caution">
    <text evidence="2">The sequence shown here is derived from an EMBL/GenBank/DDBJ whole genome shotgun (WGS) entry which is preliminary data.</text>
</comment>
<keyword evidence="3" id="KW-1185">Reference proteome</keyword>
<evidence type="ECO:0000313" key="2">
    <source>
        <dbReference type="EMBL" id="MEE2037561.1"/>
    </source>
</evidence>